<dbReference type="SUPFAM" id="SSF52833">
    <property type="entry name" value="Thioredoxin-like"/>
    <property type="match status" value="1"/>
</dbReference>
<evidence type="ECO:0000313" key="3">
    <source>
        <dbReference type="Proteomes" id="UP001499974"/>
    </source>
</evidence>
<evidence type="ECO:0000313" key="2">
    <source>
        <dbReference type="EMBL" id="GAA4718304.1"/>
    </source>
</evidence>
<reference evidence="3" key="1">
    <citation type="journal article" date="2019" name="Int. J. Syst. Evol. Microbiol.">
        <title>The Global Catalogue of Microorganisms (GCM) 10K type strain sequencing project: providing services to taxonomists for standard genome sequencing and annotation.</title>
        <authorList>
            <consortium name="The Broad Institute Genomics Platform"/>
            <consortium name="The Broad Institute Genome Sequencing Center for Infectious Disease"/>
            <person name="Wu L."/>
            <person name="Ma J."/>
        </authorList>
    </citation>
    <scope>NUCLEOTIDE SEQUENCE [LARGE SCALE GENOMIC DNA]</scope>
    <source>
        <strain evidence="3">JCM 18531</strain>
    </source>
</reference>
<dbReference type="Pfam" id="PF00578">
    <property type="entry name" value="AhpC-TSA"/>
    <property type="match status" value="1"/>
</dbReference>
<name>A0ABP8Y0P6_9ACTN</name>
<gene>
    <name evidence="2" type="ORF">GCM10023349_42810</name>
</gene>
<dbReference type="EMBL" id="BAABKM010000004">
    <property type="protein sequence ID" value="GAA4718304.1"/>
    <property type="molecule type" value="Genomic_DNA"/>
</dbReference>
<sequence length="188" mass="21384">MHPALTPGGVFPDYELSDHTGAPRRLSEIQGGDPMILTLARGAYCPKEHQQHLDLAAFYSKIAVAYTRVATITPDKPRGTQEFHDAVGAQWPFLSDPHRTVQKDLGIQEYTDMADDPMIPHTLVLKPGLIVHSVYNGYWFWGRPSTTDLWHDLRDVTREIRPDWDLTTPGLREQWEAGDRRSFYGWGS</sequence>
<protein>
    <recommendedName>
        <fullName evidence="1">Alkyl hydroperoxide reductase subunit C/ Thiol specific antioxidant domain-containing protein</fullName>
    </recommendedName>
</protein>
<proteinExistence type="predicted"/>
<keyword evidence="3" id="KW-1185">Reference proteome</keyword>
<dbReference type="InterPro" id="IPR036249">
    <property type="entry name" value="Thioredoxin-like_sf"/>
</dbReference>
<comment type="caution">
    <text evidence="2">The sequence shown here is derived from an EMBL/GenBank/DDBJ whole genome shotgun (WGS) entry which is preliminary data.</text>
</comment>
<feature type="domain" description="Alkyl hydroperoxide reductase subunit C/ Thiol specific antioxidant" evidence="1">
    <location>
        <begin position="8"/>
        <end position="130"/>
    </location>
</feature>
<dbReference type="Proteomes" id="UP001499974">
    <property type="component" value="Unassembled WGS sequence"/>
</dbReference>
<dbReference type="Gene3D" id="3.40.30.10">
    <property type="entry name" value="Glutaredoxin"/>
    <property type="match status" value="1"/>
</dbReference>
<dbReference type="InterPro" id="IPR000866">
    <property type="entry name" value="AhpC/TSA"/>
</dbReference>
<accession>A0ABP8Y0P6</accession>
<dbReference type="RefSeq" id="WP_345523722.1">
    <property type="nucleotide sequence ID" value="NZ_BAABKM010000004.1"/>
</dbReference>
<organism evidence="2 3">
    <name type="scientific">Nocardioides conyzicola</name>
    <dbReference type="NCBI Taxonomy" id="1651781"/>
    <lineage>
        <taxon>Bacteria</taxon>
        <taxon>Bacillati</taxon>
        <taxon>Actinomycetota</taxon>
        <taxon>Actinomycetes</taxon>
        <taxon>Propionibacteriales</taxon>
        <taxon>Nocardioidaceae</taxon>
        <taxon>Nocardioides</taxon>
    </lineage>
</organism>
<evidence type="ECO:0000259" key="1">
    <source>
        <dbReference type="Pfam" id="PF00578"/>
    </source>
</evidence>